<dbReference type="GO" id="GO:0006396">
    <property type="term" value="P:RNA processing"/>
    <property type="evidence" value="ECO:0007669"/>
    <property type="project" value="InterPro"/>
</dbReference>
<reference evidence="4" key="1">
    <citation type="journal article" date="2020" name="mSystems">
        <title>Genome- and Community-Level Interaction Insights into Carbon Utilization and Element Cycling Functions of Hydrothermarchaeota in Hydrothermal Sediment.</title>
        <authorList>
            <person name="Zhou Z."/>
            <person name="Liu Y."/>
            <person name="Xu W."/>
            <person name="Pan J."/>
            <person name="Luo Z.H."/>
            <person name="Li M."/>
        </authorList>
    </citation>
    <scope>NUCLEOTIDE SEQUENCE [LARGE SCALE GENOMIC DNA]</scope>
    <source>
        <strain evidence="4">HyVt-456</strain>
    </source>
</reference>
<accession>A0A7V1LPJ9</accession>
<sequence>MSKARKLTFEEIFAARPTVDEVKNMPRTPLVAVVENIRSMHNVGSIFRSSDGAGIGHLYLTGYTAVPPRPEIEKTALGATDSVPWSYHKNAAEVVSRLKGQGYEIVVVEQTTESKPFFKTEYSFPLCLIMGNEVDGVSGELVAMADKAVDIPMLGVKHSLNVSVAYGIVLYGILAKYL</sequence>
<dbReference type="InterPro" id="IPR029028">
    <property type="entry name" value="Alpha/beta_knot_MTases"/>
</dbReference>
<dbReference type="InterPro" id="IPR001537">
    <property type="entry name" value="SpoU_MeTrfase"/>
</dbReference>
<name>A0A7V1LPJ9_CALAY</name>
<dbReference type="Pfam" id="PF00588">
    <property type="entry name" value="SpoU_methylase"/>
    <property type="match status" value="1"/>
</dbReference>
<keyword evidence="1 4" id="KW-0489">Methyltransferase</keyword>
<dbReference type="EMBL" id="DRLD01000396">
    <property type="protein sequence ID" value="HED11808.1"/>
    <property type="molecule type" value="Genomic_DNA"/>
</dbReference>
<protein>
    <submittedName>
        <fullName evidence="4">TrmH family RNA methyltransferase</fullName>
    </submittedName>
</protein>
<gene>
    <name evidence="4" type="ORF">ENJ10_14035</name>
</gene>
<evidence type="ECO:0000256" key="1">
    <source>
        <dbReference type="ARBA" id="ARBA00022603"/>
    </source>
</evidence>
<dbReference type="GO" id="GO:0003723">
    <property type="term" value="F:RNA binding"/>
    <property type="evidence" value="ECO:0007669"/>
    <property type="project" value="InterPro"/>
</dbReference>
<dbReference type="GO" id="GO:0005829">
    <property type="term" value="C:cytosol"/>
    <property type="evidence" value="ECO:0007669"/>
    <property type="project" value="TreeGrafter"/>
</dbReference>
<proteinExistence type="predicted"/>
<evidence type="ECO:0000259" key="3">
    <source>
        <dbReference type="Pfam" id="PF00588"/>
    </source>
</evidence>
<dbReference type="Gene3D" id="3.40.1280.10">
    <property type="match status" value="1"/>
</dbReference>
<dbReference type="PANTHER" id="PTHR46429:SF1">
    <property type="entry name" value="23S RRNA (GUANOSINE-2'-O-)-METHYLTRANSFERASE RLMB"/>
    <property type="match status" value="1"/>
</dbReference>
<feature type="domain" description="tRNA/rRNA methyltransferase SpoU type" evidence="3">
    <location>
        <begin position="30"/>
        <end position="171"/>
    </location>
</feature>
<dbReference type="SUPFAM" id="SSF75217">
    <property type="entry name" value="alpha/beta knot"/>
    <property type="match status" value="1"/>
</dbReference>
<dbReference type="InterPro" id="IPR029026">
    <property type="entry name" value="tRNA_m1G_MTases_N"/>
</dbReference>
<keyword evidence="2" id="KW-0808">Transferase</keyword>
<dbReference type="PANTHER" id="PTHR46429">
    <property type="entry name" value="23S RRNA (GUANOSINE-2'-O-)-METHYLTRANSFERASE RLMB"/>
    <property type="match status" value="1"/>
</dbReference>
<organism evidence="4">
    <name type="scientific">Caldithrix abyssi</name>
    <dbReference type="NCBI Taxonomy" id="187145"/>
    <lineage>
        <taxon>Bacteria</taxon>
        <taxon>Pseudomonadati</taxon>
        <taxon>Calditrichota</taxon>
        <taxon>Calditrichia</taxon>
        <taxon>Calditrichales</taxon>
        <taxon>Calditrichaceae</taxon>
        <taxon>Caldithrix</taxon>
    </lineage>
</organism>
<dbReference type="GO" id="GO:0032259">
    <property type="term" value="P:methylation"/>
    <property type="evidence" value="ECO:0007669"/>
    <property type="project" value="UniProtKB-KW"/>
</dbReference>
<evidence type="ECO:0000313" key="4">
    <source>
        <dbReference type="EMBL" id="HED11808.1"/>
    </source>
</evidence>
<dbReference type="GO" id="GO:0008173">
    <property type="term" value="F:RNA methyltransferase activity"/>
    <property type="evidence" value="ECO:0007669"/>
    <property type="project" value="InterPro"/>
</dbReference>
<evidence type="ECO:0000256" key="2">
    <source>
        <dbReference type="ARBA" id="ARBA00022679"/>
    </source>
</evidence>
<dbReference type="CDD" id="cd18097">
    <property type="entry name" value="SpoU-like"/>
    <property type="match status" value="1"/>
</dbReference>
<dbReference type="AlphaFoldDB" id="A0A7V1LPJ9"/>
<dbReference type="Proteomes" id="UP000886005">
    <property type="component" value="Unassembled WGS sequence"/>
</dbReference>
<comment type="caution">
    <text evidence="4">The sequence shown here is derived from an EMBL/GenBank/DDBJ whole genome shotgun (WGS) entry which is preliminary data.</text>
</comment>
<dbReference type="InterPro" id="IPR004441">
    <property type="entry name" value="rRNA_MeTrfase_TrmH"/>
</dbReference>